<dbReference type="EMBL" id="KQ964610">
    <property type="protein sequence ID" value="KXN67852.1"/>
    <property type="molecule type" value="Genomic_DNA"/>
</dbReference>
<dbReference type="GO" id="GO:0000166">
    <property type="term" value="F:nucleotide binding"/>
    <property type="evidence" value="ECO:0007669"/>
    <property type="project" value="InterPro"/>
</dbReference>
<comment type="catalytic activity">
    <reaction evidence="8">
        <text>DNA(n) + a 2'-deoxyribonucleoside 5'-triphosphate = DNA(n+1) + diphosphate</text>
        <dbReference type="Rhea" id="RHEA:22508"/>
        <dbReference type="Rhea" id="RHEA-COMP:17339"/>
        <dbReference type="Rhea" id="RHEA-COMP:17340"/>
        <dbReference type="ChEBI" id="CHEBI:33019"/>
        <dbReference type="ChEBI" id="CHEBI:61560"/>
        <dbReference type="ChEBI" id="CHEBI:173112"/>
        <dbReference type="EC" id="2.7.7.7"/>
    </reaction>
</comment>
<reference evidence="10 11" key="1">
    <citation type="journal article" date="2015" name="Genome Biol. Evol.">
        <title>Phylogenomic analyses indicate that early fungi evolved digesting cell walls of algal ancestors of land plants.</title>
        <authorList>
            <person name="Chang Y."/>
            <person name="Wang S."/>
            <person name="Sekimoto S."/>
            <person name="Aerts A.L."/>
            <person name="Choi C."/>
            <person name="Clum A."/>
            <person name="LaButti K.M."/>
            <person name="Lindquist E.A."/>
            <person name="Yee Ngan C."/>
            <person name="Ohm R.A."/>
            <person name="Salamov A.A."/>
            <person name="Grigoriev I.V."/>
            <person name="Spatafora J.W."/>
            <person name="Berbee M.L."/>
        </authorList>
    </citation>
    <scope>NUCLEOTIDE SEQUENCE [LARGE SCALE GENOMIC DNA]</scope>
    <source>
        <strain evidence="10 11">NRRL 28638</strain>
    </source>
</reference>
<organism evidence="10 11">
    <name type="scientific">Conidiobolus coronatus (strain ATCC 28846 / CBS 209.66 / NRRL 28638)</name>
    <name type="common">Delacroixia coronata</name>
    <dbReference type="NCBI Taxonomy" id="796925"/>
    <lineage>
        <taxon>Eukaryota</taxon>
        <taxon>Fungi</taxon>
        <taxon>Fungi incertae sedis</taxon>
        <taxon>Zoopagomycota</taxon>
        <taxon>Entomophthoromycotina</taxon>
        <taxon>Entomophthoromycetes</taxon>
        <taxon>Entomophthorales</taxon>
        <taxon>Ancylistaceae</taxon>
        <taxon>Conidiobolus</taxon>
    </lineage>
</organism>
<evidence type="ECO:0000256" key="2">
    <source>
        <dbReference type="ARBA" id="ARBA00012417"/>
    </source>
</evidence>
<feature type="domain" description="DNA-directed DNA polymerase family B mitochondria/virus" evidence="9">
    <location>
        <begin position="14"/>
        <end position="67"/>
    </location>
</feature>
<evidence type="ECO:0000259" key="9">
    <source>
        <dbReference type="Pfam" id="PF03175"/>
    </source>
</evidence>
<dbReference type="InterPro" id="IPR004868">
    <property type="entry name" value="DNA-dir_DNA_pol_B_mt/vir"/>
</dbReference>
<dbReference type="AlphaFoldDB" id="A0A137NYN1"/>
<evidence type="ECO:0000256" key="3">
    <source>
        <dbReference type="ARBA" id="ARBA00022679"/>
    </source>
</evidence>
<evidence type="ECO:0000256" key="5">
    <source>
        <dbReference type="ARBA" id="ARBA00022705"/>
    </source>
</evidence>
<dbReference type="GO" id="GO:0003677">
    <property type="term" value="F:DNA binding"/>
    <property type="evidence" value="ECO:0007669"/>
    <property type="project" value="UniProtKB-KW"/>
</dbReference>
<dbReference type="SUPFAM" id="SSF56672">
    <property type="entry name" value="DNA/RNA polymerases"/>
    <property type="match status" value="1"/>
</dbReference>
<keyword evidence="3" id="KW-0808">Transferase</keyword>
<evidence type="ECO:0000313" key="11">
    <source>
        <dbReference type="Proteomes" id="UP000070444"/>
    </source>
</evidence>
<gene>
    <name evidence="10" type="ORF">CONCODRAFT_10039</name>
</gene>
<dbReference type="Proteomes" id="UP000070444">
    <property type="component" value="Unassembled WGS sequence"/>
</dbReference>
<keyword evidence="4" id="KW-0548">Nucleotidyltransferase</keyword>
<keyword evidence="6" id="KW-0239">DNA-directed DNA polymerase</keyword>
<dbReference type="GO" id="GO:0003887">
    <property type="term" value="F:DNA-directed DNA polymerase activity"/>
    <property type="evidence" value="ECO:0007669"/>
    <property type="project" value="UniProtKB-KW"/>
</dbReference>
<keyword evidence="5" id="KW-0235">DNA replication</keyword>
<dbReference type="GO" id="GO:0006260">
    <property type="term" value="P:DNA replication"/>
    <property type="evidence" value="ECO:0007669"/>
    <property type="project" value="UniProtKB-KW"/>
</dbReference>
<evidence type="ECO:0000256" key="7">
    <source>
        <dbReference type="ARBA" id="ARBA00023125"/>
    </source>
</evidence>
<sequence length="184" mass="21433">MKFEKKVDILKKLTNTKIEEYATVASLSFKTLKKTLSKDIVLPIETDNDVDDFIRKSIIGGRAQVYKGGIQRYQLCRCVRGNIKNDWEESREGLFDKYFHSLKEEKKKQDRLKSSSPNIYNPVLGEFCKLMMNSLSGKVAERKRRKFSKLLVNDRDVDRFDKQTIDGSVRYHFGQNYLIGEGYA</sequence>
<evidence type="ECO:0000256" key="1">
    <source>
        <dbReference type="ARBA" id="ARBA00005755"/>
    </source>
</evidence>
<proteinExistence type="inferred from homology"/>
<keyword evidence="11" id="KW-1185">Reference proteome</keyword>
<accession>A0A137NYN1</accession>
<evidence type="ECO:0000256" key="6">
    <source>
        <dbReference type="ARBA" id="ARBA00022932"/>
    </source>
</evidence>
<keyword evidence="7" id="KW-0238">DNA-binding</keyword>
<name>A0A137NYN1_CONC2</name>
<protein>
    <recommendedName>
        <fullName evidence="2">DNA-directed DNA polymerase</fullName>
        <ecNumber evidence="2">2.7.7.7</ecNumber>
    </recommendedName>
</protein>
<evidence type="ECO:0000256" key="4">
    <source>
        <dbReference type="ARBA" id="ARBA00022695"/>
    </source>
</evidence>
<comment type="similarity">
    <text evidence="1">Belongs to the DNA polymerase type-B family.</text>
</comment>
<dbReference type="Pfam" id="PF03175">
    <property type="entry name" value="DNA_pol_B_2"/>
    <property type="match status" value="1"/>
</dbReference>
<dbReference type="EC" id="2.7.7.7" evidence="2"/>
<evidence type="ECO:0000313" key="10">
    <source>
        <dbReference type="EMBL" id="KXN67852.1"/>
    </source>
</evidence>
<evidence type="ECO:0000256" key="8">
    <source>
        <dbReference type="ARBA" id="ARBA00049244"/>
    </source>
</evidence>
<dbReference type="InterPro" id="IPR043502">
    <property type="entry name" value="DNA/RNA_pol_sf"/>
</dbReference>